<evidence type="ECO:0000313" key="1">
    <source>
        <dbReference type="Proteomes" id="UP000887579"/>
    </source>
</evidence>
<organism evidence="1 2">
    <name type="scientific">Panagrolaimus sp. ES5</name>
    <dbReference type="NCBI Taxonomy" id="591445"/>
    <lineage>
        <taxon>Eukaryota</taxon>
        <taxon>Metazoa</taxon>
        <taxon>Ecdysozoa</taxon>
        <taxon>Nematoda</taxon>
        <taxon>Chromadorea</taxon>
        <taxon>Rhabditida</taxon>
        <taxon>Tylenchina</taxon>
        <taxon>Panagrolaimomorpha</taxon>
        <taxon>Panagrolaimoidea</taxon>
        <taxon>Panagrolaimidae</taxon>
        <taxon>Panagrolaimus</taxon>
    </lineage>
</organism>
<evidence type="ECO:0000313" key="2">
    <source>
        <dbReference type="WBParaSite" id="ES5_v2.g23685.t1"/>
    </source>
</evidence>
<dbReference type="Proteomes" id="UP000887579">
    <property type="component" value="Unplaced"/>
</dbReference>
<protein>
    <submittedName>
        <fullName evidence="2">Uncharacterized protein</fullName>
    </submittedName>
</protein>
<dbReference type="WBParaSite" id="ES5_v2.g23685.t1">
    <property type="protein sequence ID" value="ES5_v2.g23685.t1"/>
    <property type="gene ID" value="ES5_v2.g23685"/>
</dbReference>
<proteinExistence type="predicted"/>
<sequence length="134" mass="15313">MDSKFSKCGIREFDVTIHSIFSATHPDMLKKFNFSVEIAKKNKMYGATLLVATRKSLEIISKWKECALEKECMAPEGSHRACDIPKLYSNEYGNCHRYDQSMMALLLYNCTPNSSDYVEYSNLISIERRGSPPP</sequence>
<reference evidence="2" key="1">
    <citation type="submission" date="2022-11" db="UniProtKB">
        <authorList>
            <consortium name="WormBaseParasite"/>
        </authorList>
    </citation>
    <scope>IDENTIFICATION</scope>
</reference>
<name>A0AC34G1Z2_9BILA</name>
<accession>A0AC34G1Z2</accession>